<protein>
    <submittedName>
        <fullName evidence="7">Signal peptide peptidase SppA</fullName>
    </submittedName>
</protein>
<comment type="caution">
    <text evidence="7">The sequence shown here is derived from an EMBL/GenBank/DDBJ whole genome shotgun (WGS) entry which is preliminary data.</text>
</comment>
<evidence type="ECO:0000313" key="8">
    <source>
        <dbReference type="Proteomes" id="UP000242712"/>
    </source>
</evidence>
<keyword evidence="5" id="KW-0472">Membrane</keyword>
<evidence type="ECO:0000256" key="3">
    <source>
        <dbReference type="ARBA" id="ARBA00022801"/>
    </source>
</evidence>
<dbReference type="GO" id="GO:0006508">
    <property type="term" value="P:proteolysis"/>
    <property type="evidence" value="ECO:0007669"/>
    <property type="project" value="UniProtKB-KW"/>
</dbReference>
<dbReference type="InterPro" id="IPR029045">
    <property type="entry name" value="ClpP/crotonase-like_dom_sf"/>
</dbReference>
<evidence type="ECO:0000256" key="1">
    <source>
        <dbReference type="ARBA" id="ARBA00008683"/>
    </source>
</evidence>
<dbReference type="GeneID" id="98297810"/>
<dbReference type="Pfam" id="PF01343">
    <property type="entry name" value="Peptidase_S49"/>
    <property type="match status" value="1"/>
</dbReference>
<dbReference type="GO" id="GO:0008236">
    <property type="term" value="F:serine-type peptidase activity"/>
    <property type="evidence" value="ECO:0007669"/>
    <property type="project" value="UniProtKB-KW"/>
</dbReference>
<evidence type="ECO:0000259" key="6">
    <source>
        <dbReference type="Pfam" id="PF01343"/>
    </source>
</evidence>
<dbReference type="EMBL" id="PPPX01000001">
    <property type="protein sequence ID" value="POA10216.1"/>
    <property type="molecule type" value="Genomic_DNA"/>
</dbReference>
<dbReference type="AlphaFoldDB" id="A0A2K4FG49"/>
<evidence type="ECO:0000256" key="2">
    <source>
        <dbReference type="ARBA" id="ARBA00022670"/>
    </source>
</evidence>
<name>A0A2K4FG49_9STAP</name>
<feature type="domain" description="Peptidase S49" evidence="6">
    <location>
        <begin position="128"/>
        <end position="275"/>
    </location>
</feature>
<organism evidence="7 8">
    <name type="scientific">Staphylococcus argensis</name>
    <dbReference type="NCBI Taxonomy" id="1607738"/>
    <lineage>
        <taxon>Bacteria</taxon>
        <taxon>Bacillati</taxon>
        <taxon>Bacillota</taxon>
        <taxon>Bacilli</taxon>
        <taxon>Bacillales</taxon>
        <taxon>Staphylococcaceae</taxon>
        <taxon>Staphylococcus</taxon>
    </lineage>
</organism>
<comment type="similarity">
    <text evidence="1">Belongs to the peptidase S49 family.</text>
</comment>
<dbReference type="Gene3D" id="3.90.226.10">
    <property type="entry name" value="2-enoyl-CoA Hydratase, Chain A, domain 1"/>
    <property type="match status" value="2"/>
</dbReference>
<dbReference type="SUPFAM" id="SSF52096">
    <property type="entry name" value="ClpP/crotonase"/>
    <property type="match status" value="1"/>
</dbReference>
<dbReference type="PANTHER" id="PTHR42987:SF7">
    <property type="entry name" value="SIGNAL PEPTIDE PEPTIDASE SPPA-RELATED"/>
    <property type="match status" value="1"/>
</dbReference>
<evidence type="ECO:0000256" key="4">
    <source>
        <dbReference type="ARBA" id="ARBA00022825"/>
    </source>
</evidence>
<keyword evidence="8" id="KW-1185">Reference proteome</keyword>
<dbReference type="Proteomes" id="UP000242712">
    <property type="component" value="Unassembled WGS sequence"/>
</dbReference>
<dbReference type="InterPro" id="IPR047272">
    <property type="entry name" value="S49_SppA_C"/>
</dbReference>
<keyword evidence="2" id="KW-0645">Protease</keyword>
<dbReference type="NCBIfam" id="TIGR00706">
    <property type="entry name" value="SppA_dom"/>
    <property type="match status" value="1"/>
</dbReference>
<sequence>MSKKRIIAIILAVVIIIGGITVSSISALVSAMFNNQGIGDIDPFTEQVEKDGNSQHRIAHLTLNGEIMSGGESGGLFGGGEYNHEAFLKQLDKVKNDDTVDGMLLTVNSPGGGTYPSDEIYQKIKQIKKADKKVYVQMEDMAASGGYYISAPADKIYAGPQSMTGSIGVIMSNIDYSDLQKKLGIKENVIKSGDHKDILSSSRHMTKEEKQIMQSVIDDSFDRFVDVVKDGRHMSESKVRHLADGRLYSAQQAKDNGLIDEIGYKQTALKALSKDIGKDDPEVFEYSMDDGFFSSIFSVKSSIDGIKNDVKQLKSAIHNDSKAKPEYLYEG</sequence>
<evidence type="ECO:0000313" key="7">
    <source>
        <dbReference type="EMBL" id="POA10216.1"/>
    </source>
</evidence>
<evidence type="ECO:0000256" key="5">
    <source>
        <dbReference type="SAM" id="Phobius"/>
    </source>
</evidence>
<gene>
    <name evidence="7" type="primary">sppA</name>
    <name evidence="7" type="ORF">CD039_05550</name>
</gene>
<keyword evidence="5" id="KW-1133">Transmembrane helix</keyword>
<dbReference type="InterPro" id="IPR002142">
    <property type="entry name" value="Peptidase_S49"/>
</dbReference>
<keyword evidence="3" id="KW-0378">Hydrolase</keyword>
<dbReference type="CDD" id="cd07023">
    <property type="entry name" value="S49_Sppa_N_C"/>
    <property type="match status" value="1"/>
</dbReference>
<dbReference type="RefSeq" id="WP_103371468.1">
    <property type="nucleotide sequence ID" value="NZ_CBCRVO010000001.1"/>
</dbReference>
<keyword evidence="4" id="KW-0720">Serine protease</keyword>
<accession>A0A2K4FG49</accession>
<keyword evidence="5" id="KW-0812">Transmembrane</keyword>
<reference evidence="7 8" key="1">
    <citation type="submission" date="2017-08" db="EMBL/GenBank/DDBJ databases">
        <title>Draft genome sequences of 64 type strains of genus Staph aureus.</title>
        <authorList>
            <person name="Cole K."/>
            <person name="Golubchik T."/>
            <person name="Russell J."/>
            <person name="Foster D."/>
            <person name="Llewelyn M."/>
            <person name="Wilson D."/>
            <person name="Crook D."/>
            <person name="Paul J."/>
        </authorList>
    </citation>
    <scope>NUCLEOTIDE SEQUENCE [LARGE SCALE GENOMIC DNA]</scope>
    <source>
        <strain evidence="7 8">DSM 29875</strain>
    </source>
</reference>
<proteinExistence type="inferred from homology"/>
<dbReference type="InterPro" id="IPR004635">
    <property type="entry name" value="Pept_S49_SppA"/>
</dbReference>
<dbReference type="OrthoDB" id="9764363at2"/>
<dbReference type="PANTHER" id="PTHR42987">
    <property type="entry name" value="PEPTIDASE S49"/>
    <property type="match status" value="1"/>
</dbReference>
<feature type="transmembrane region" description="Helical" evidence="5">
    <location>
        <begin position="7"/>
        <end position="33"/>
    </location>
</feature>